<evidence type="ECO:0000256" key="1">
    <source>
        <dbReference type="SAM" id="MobiDB-lite"/>
    </source>
</evidence>
<gene>
    <name evidence="2" type="ORF">HAX54_015499</name>
</gene>
<feature type="compositionally biased region" description="Polar residues" evidence="1">
    <location>
        <begin position="1"/>
        <end position="10"/>
    </location>
</feature>
<evidence type="ECO:0000313" key="3">
    <source>
        <dbReference type="Proteomes" id="UP000823775"/>
    </source>
</evidence>
<proteinExistence type="predicted"/>
<keyword evidence="3" id="KW-1185">Reference proteome</keyword>
<comment type="caution">
    <text evidence="2">The sequence shown here is derived from an EMBL/GenBank/DDBJ whole genome shotgun (WGS) entry which is preliminary data.</text>
</comment>
<reference evidence="2 3" key="1">
    <citation type="journal article" date="2021" name="BMC Genomics">
        <title>Datura genome reveals duplications of psychoactive alkaloid biosynthetic genes and high mutation rate following tissue culture.</title>
        <authorList>
            <person name="Rajewski A."/>
            <person name="Carter-House D."/>
            <person name="Stajich J."/>
            <person name="Litt A."/>
        </authorList>
    </citation>
    <scope>NUCLEOTIDE SEQUENCE [LARGE SCALE GENOMIC DNA]</scope>
    <source>
        <strain evidence="2">AR-01</strain>
    </source>
</reference>
<sequence length="101" mass="11292">MQKMSLSRNTGKGKAPASSTTKGNGKAKAFTTPANSREAIIFCVPNMKGHYAICKGWSITVEKRFDWWDCAVTFPKKIAMVKVQRKNLPIEEATWEIEADI</sequence>
<dbReference type="Proteomes" id="UP000823775">
    <property type="component" value="Unassembled WGS sequence"/>
</dbReference>
<dbReference type="EMBL" id="JACEIK010001990">
    <property type="protein sequence ID" value="MCD7473564.1"/>
    <property type="molecule type" value="Genomic_DNA"/>
</dbReference>
<protein>
    <submittedName>
        <fullName evidence="2">Uncharacterized protein</fullName>
    </submittedName>
</protein>
<feature type="region of interest" description="Disordered" evidence="1">
    <location>
        <begin position="1"/>
        <end position="31"/>
    </location>
</feature>
<accession>A0ABS8TPS2</accession>
<organism evidence="2 3">
    <name type="scientific">Datura stramonium</name>
    <name type="common">Jimsonweed</name>
    <name type="synonym">Common thornapple</name>
    <dbReference type="NCBI Taxonomy" id="4076"/>
    <lineage>
        <taxon>Eukaryota</taxon>
        <taxon>Viridiplantae</taxon>
        <taxon>Streptophyta</taxon>
        <taxon>Embryophyta</taxon>
        <taxon>Tracheophyta</taxon>
        <taxon>Spermatophyta</taxon>
        <taxon>Magnoliopsida</taxon>
        <taxon>eudicotyledons</taxon>
        <taxon>Gunneridae</taxon>
        <taxon>Pentapetalae</taxon>
        <taxon>asterids</taxon>
        <taxon>lamiids</taxon>
        <taxon>Solanales</taxon>
        <taxon>Solanaceae</taxon>
        <taxon>Solanoideae</taxon>
        <taxon>Datureae</taxon>
        <taxon>Datura</taxon>
    </lineage>
</organism>
<name>A0ABS8TPS2_DATST</name>
<evidence type="ECO:0000313" key="2">
    <source>
        <dbReference type="EMBL" id="MCD7473564.1"/>
    </source>
</evidence>